<dbReference type="SMART" id="SM01037">
    <property type="entry name" value="Bet_v_1"/>
    <property type="match status" value="1"/>
</dbReference>
<dbReference type="PANTHER" id="PTHR31907">
    <property type="entry name" value="MLP-LIKE PROTEIN 423"/>
    <property type="match status" value="1"/>
</dbReference>
<dbReference type="InterPro" id="IPR051761">
    <property type="entry name" value="MLP-like_ligand-binding"/>
</dbReference>
<dbReference type="GO" id="GO:0006952">
    <property type="term" value="P:defense response"/>
    <property type="evidence" value="ECO:0007669"/>
    <property type="project" value="InterPro"/>
</dbReference>
<gene>
    <name evidence="2" type="ORF">SLEP1_g46523</name>
</gene>
<dbReference type="AlphaFoldDB" id="A0AAV5LP43"/>
<evidence type="ECO:0000313" key="2">
    <source>
        <dbReference type="EMBL" id="GKV38634.1"/>
    </source>
</evidence>
<reference evidence="2 3" key="1">
    <citation type="journal article" date="2021" name="Commun. Biol.">
        <title>The genome of Shorea leprosula (Dipterocarpaceae) highlights the ecological relevance of drought in aseasonal tropical rainforests.</title>
        <authorList>
            <person name="Ng K.K.S."/>
            <person name="Kobayashi M.J."/>
            <person name="Fawcett J.A."/>
            <person name="Hatakeyama M."/>
            <person name="Paape T."/>
            <person name="Ng C.H."/>
            <person name="Ang C.C."/>
            <person name="Tnah L.H."/>
            <person name="Lee C.T."/>
            <person name="Nishiyama T."/>
            <person name="Sese J."/>
            <person name="O'Brien M.J."/>
            <person name="Copetti D."/>
            <person name="Mohd Noor M.I."/>
            <person name="Ong R.C."/>
            <person name="Putra M."/>
            <person name="Sireger I.Z."/>
            <person name="Indrioko S."/>
            <person name="Kosugi Y."/>
            <person name="Izuno A."/>
            <person name="Isagi Y."/>
            <person name="Lee S.L."/>
            <person name="Shimizu K.K."/>
        </authorList>
    </citation>
    <scope>NUCLEOTIDE SEQUENCE [LARGE SCALE GENOMIC DNA]</scope>
    <source>
        <strain evidence="2">214</strain>
    </source>
</reference>
<dbReference type="EMBL" id="BPVZ01000129">
    <property type="protein sequence ID" value="GKV38634.1"/>
    <property type="molecule type" value="Genomic_DNA"/>
</dbReference>
<protein>
    <recommendedName>
        <fullName evidence="1">Bet v I/Major latex protein domain-containing protein</fullName>
    </recommendedName>
</protein>
<proteinExistence type="predicted"/>
<dbReference type="InterPro" id="IPR000916">
    <property type="entry name" value="Bet_v_I/MLP"/>
</dbReference>
<dbReference type="InterPro" id="IPR023393">
    <property type="entry name" value="START-like_dom_sf"/>
</dbReference>
<keyword evidence="3" id="KW-1185">Reference proteome</keyword>
<comment type="caution">
    <text evidence="2">The sequence shown here is derived from an EMBL/GenBank/DDBJ whole genome shotgun (WGS) entry which is preliminary data.</text>
</comment>
<name>A0AAV5LP43_9ROSI</name>
<dbReference type="SUPFAM" id="SSF55961">
    <property type="entry name" value="Bet v1-like"/>
    <property type="match status" value="1"/>
</dbReference>
<dbReference type="Pfam" id="PF00407">
    <property type="entry name" value="Bet_v_1"/>
    <property type="match status" value="1"/>
</dbReference>
<accession>A0AAV5LP43</accession>
<sequence length="152" mass="16935">MSLIEKLETDVELKGSAEQFHEVFCGRPHHISNVSPAKIQGVELHEGEWGKEGSIICWNYVHDGKAQIAKELVEKVDPVKNLVTFKVIEGDLLNEFKSFKATVQATSKGNCCVAHWTLEYEKLHPGVSHPEALLEFAAELSKEIDTHLTSAN</sequence>
<organism evidence="2 3">
    <name type="scientific">Rubroshorea leprosula</name>
    <dbReference type="NCBI Taxonomy" id="152421"/>
    <lineage>
        <taxon>Eukaryota</taxon>
        <taxon>Viridiplantae</taxon>
        <taxon>Streptophyta</taxon>
        <taxon>Embryophyta</taxon>
        <taxon>Tracheophyta</taxon>
        <taxon>Spermatophyta</taxon>
        <taxon>Magnoliopsida</taxon>
        <taxon>eudicotyledons</taxon>
        <taxon>Gunneridae</taxon>
        <taxon>Pentapetalae</taxon>
        <taxon>rosids</taxon>
        <taxon>malvids</taxon>
        <taxon>Malvales</taxon>
        <taxon>Dipterocarpaceae</taxon>
        <taxon>Rubroshorea</taxon>
    </lineage>
</organism>
<dbReference type="Proteomes" id="UP001054252">
    <property type="component" value="Unassembled WGS sequence"/>
</dbReference>
<evidence type="ECO:0000259" key="1">
    <source>
        <dbReference type="SMART" id="SM01037"/>
    </source>
</evidence>
<feature type="domain" description="Bet v I/Major latex protein" evidence="1">
    <location>
        <begin position="2"/>
        <end position="151"/>
    </location>
</feature>
<dbReference type="Gene3D" id="3.30.530.20">
    <property type="match status" value="1"/>
</dbReference>
<evidence type="ECO:0000313" key="3">
    <source>
        <dbReference type="Proteomes" id="UP001054252"/>
    </source>
</evidence>
<dbReference type="CDD" id="cd07816">
    <property type="entry name" value="Bet_v1-like"/>
    <property type="match status" value="1"/>
</dbReference>